<reference evidence="3" key="1">
    <citation type="submission" date="2021-01" db="EMBL/GenBank/DDBJ databases">
        <authorList>
            <person name="Corre E."/>
            <person name="Pelletier E."/>
            <person name="Niang G."/>
            <person name="Scheremetjew M."/>
            <person name="Finn R."/>
            <person name="Kale V."/>
            <person name="Holt S."/>
            <person name="Cochrane G."/>
            <person name="Meng A."/>
            <person name="Brown T."/>
            <person name="Cohen L."/>
        </authorList>
    </citation>
    <scope>NUCLEOTIDE SEQUENCE</scope>
    <source>
        <strain evidence="3">CCMP 769</strain>
    </source>
</reference>
<proteinExistence type="predicted"/>
<dbReference type="EMBL" id="HBHW01032195">
    <property type="protein sequence ID" value="CAE0056720.1"/>
    <property type="molecule type" value="Transcribed_RNA"/>
</dbReference>
<dbReference type="AlphaFoldDB" id="A0A7S3A0R1"/>
<feature type="region of interest" description="Disordered" evidence="1">
    <location>
        <begin position="219"/>
        <end position="276"/>
    </location>
</feature>
<evidence type="ECO:0000313" key="3">
    <source>
        <dbReference type="EMBL" id="CAE0056720.1"/>
    </source>
</evidence>
<dbReference type="InterPro" id="IPR011993">
    <property type="entry name" value="PH-like_dom_sf"/>
</dbReference>
<feature type="compositionally biased region" description="Basic and acidic residues" evidence="1">
    <location>
        <begin position="252"/>
        <end position="269"/>
    </location>
</feature>
<dbReference type="Gene3D" id="2.30.29.30">
    <property type="entry name" value="Pleckstrin-homology domain (PH domain)/Phosphotyrosine-binding domain (PTB)"/>
    <property type="match status" value="1"/>
</dbReference>
<gene>
    <name evidence="3" type="ORF">RMAR00112_LOCUS24766</name>
</gene>
<feature type="region of interest" description="Disordered" evidence="1">
    <location>
        <begin position="150"/>
        <end position="169"/>
    </location>
</feature>
<keyword evidence="2" id="KW-1133">Transmembrane helix</keyword>
<name>A0A7S3A0R1_9RHOD</name>
<organism evidence="3">
    <name type="scientific">Rhodosorus marinus</name>
    <dbReference type="NCBI Taxonomy" id="101924"/>
    <lineage>
        <taxon>Eukaryota</taxon>
        <taxon>Rhodophyta</taxon>
        <taxon>Stylonematophyceae</taxon>
        <taxon>Stylonematales</taxon>
        <taxon>Stylonemataceae</taxon>
        <taxon>Rhodosorus</taxon>
    </lineage>
</organism>
<keyword evidence="2" id="KW-0472">Membrane</keyword>
<evidence type="ECO:0000256" key="2">
    <source>
        <dbReference type="SAM" id="Phobius"/>
    </source>
</evidence>
<feature type="transmembrane region" description="Helical" evidence="2">
    <location>
        <begin position="599"/>
        <end position="620"/>
    </location>
</feature>
<sequence length="644" mass="70951">MNSQASTDELAALGSRSVSVKGSKLRTTLSRRDSDSFIAYYLCALQKKRLIYQGRLELYTDRLVFTSRVFGGISEMYHSSEILSIQKKGINALLVALNNPDLKEASLISFANRPRAMQRIRSVLGYFPRDVVPKDGIPGPAKYENLNQSEMPASESAQPSLEQGSGSASYSIIQLTEPEELDELLQTNLAHALSVPVGVETSYASVTSDGDVLEVGQAETQQGGADATPTPDVAPPSTSDVAVLVPPLATADDTRQTRKDVASEPRGGPEEDEYEEVEEVIEYEVVGDATSLHVILEDVGRAILHTPLAVARDRLLDTSTMENGKRQWNRQFEFDGQQYDAMVEESMEATGDGLYTVRGIGGIDQLPGGVIVIEEQLIAHDENTCEIISRGTVDMGDAYSDAFSKPAMIALLEERFRARLARNSDFEAEVLFTANVDNYDEPIEPANVPALRWAKATSENTLQKFRWLPFSNRFLFGPQSFRNRTMSSEPEDGGELLRFTSAADSQLDIVSSYRGGLEPTEFSSPHTLEPESSHSASLPHTAEYVIAKDSPSMSPDGMSTAESFRSVAFPSEHEEIERVPEPAKESPKITFIGFMTSPISVYIIASIIFVFLIVLFFVLVRLSFLLSTQKELLIRAARKFSRPR</sequence>
<accession>A0A7S3A0R1</accession>
<protein>
    <submittedName>
        <fullName evidence="3">Uncharacterized protein</fullName>
    </submittedName>
</protein>
<evidence type="ECO:0000256" key="1">
    <source>
        <dbReference type="SAM" id="MobiDB-lite"/>
    </source>
</evidence>
<feature type="compositionally biased region" description="Low complexity" evidence="1">
    <location>
        <begin position="225"/>
        <end position="240"/>
    </location>
</feature>
<keyword evidence="2" id="KW-0812">Transmembrane</keyword>